<dbReference type="InterPro" id="IPR029060">
    <property type="entry name" value="PIN-like_dom_sf"/>
</dbReference>
<evidence type="ECO:0000256" key="6">
    <source>
        <dbReference type="HAMAP-Rule" id="MF_00265"/>
    </source>
</evidence>
<evidence type="ECO:0000256" key="2">
    <source>
        <dbReference type="ARBA" id="ARBA00022722"/>
    </source>
</evidence>
<evidence type="ECO:0000313" key="8">
    <source>
        <dbReference type="EMBL" id="OBG05579.1"/>
    </source>
</evidence>
<dbReference type="GO" id="GO:0045926">
    <property type="term" value="P:negative regulation of growth"/>
    <property type="evidence" value="ECO:0007669"/>
    <property type="project" value="UniProtKB-ARBA"/>
</dbReference>
<dbReference type="GO" id="GO:0090729">
    <property type="term" value="F:toxin activity"/>
    <property type="evidence" value="ECO:0007669"/>
    <property type="project" value="UniProtKB-KW"/>
</dbReference>
<keyword evidence="5 6" id="KW-0460">Magnesium</keyword>
<keyword evidence="6" id="KW-0800">Toxin</keyword>
<dbReference type="GO" id="GO:0000287">
    <property type="term" value="F:magnesium ion binding"/>
    <property type="evidence" value="ECO:0007669"/>
    <property type="project" value="UniProtKB-UniRule"/>
</dbReference>
<dbReference type="NCBIfam" id="TIGR00028">
    <property type="entry name" value="Mtu_PIN_fam"/>
    <property type="match status" value="1"/>
</dbReference>
<evidence type="ECO:0000259" key="7">
    <source>
        <dbReference type="Pfam" id="PF01850"/>
    </source>
</evidence>
<feature type="binding site" evidence="6">
    <location>
        <position position="4"/>
    </location>
    <ligand>
        <name>Mg(2+)</name>
        <dbReference type="ChEBI" id="CHEBI:18420"/>
    </ligand>
</feature>
<dbReference type="InterPro" id="IPR006226">
    <property type="entry name" value="Mtu_PIN"/>
</dbReference>
<dbReference type="GO" id="GO:0016788">
    <property type="term" value="F:hydrolase activity, acting on ester bonds"/>
    <property type="evidence" value="ECO:0007669"/>
    <property type="project" value="InterPro"/>
</dbReference>
<dbReference type="GO" id="GO:0004540">
    <property type="term" value="F:RNA nuclease activity"/>
    <property type="evidence" value="ECO:0007669"/>
    <property type="project" value="InterPro"/>
</dbReference>
<evidence type="ECO:0000256" key="1">
    <source>
        <dbReference type="ARBA" id="ARBA00022649"/>
    </source>
</evidence>
<proteinExistence type="inferred from homology"/>
<evidence type="ECO:0000256" key="3">
    <source>
        <dbReference type="ARBA" id="ARBA00022723"/>
    </source>
</evidence>
<keyword evidence="2 6" id="KW-0540">Nuclease</keyword>
<dbReference type="InterPro" id="IPR022907">
    <property type="entry name" value="VapC_family"/>
</dbReference>
<dbReference type="EC" id="3.1.-.-" evidence="6"/>
<comment type="function">
    <text evidence="6">Toxic component of a toxin-antitoxin (TA) system. An RNase.</text>
</comment>
<keyword evidence="3 6" id="KW-0479">Metal-binding</keyword>
<keyword evidence="4 6" id="KW-0378">Hydrolase</keyword>
<evidence type="ECO:0000256" key="4">
    <source>
        <dbReference type="ARBA" id="ARBA00022801"/>
    </source>
</evidence>
<dbReference type="Proteomes" id="UP000093985">
    <property type="component" value="Unassembled WGS sequence"/>
</dbReference>
<dbReference type="RefSeq" id="WP_064855388.1">
    <property type="nucleotide sequence ID" value="NZ_LZIM01000012.1"/>
</dbReference>
<organism evidence="8 9">
    <name type="scientific">Mycolicibacter sinensis (strain JDM601)</name>
    <name type="common">Mycobacterium sinense</name>
    <dbReference type="NCBI Taxonomy" id="875328"/>
    <lineage>
        <taxon>Bacteria</taxon>
        <taxon>Bacillati</taxon>
        <taxon>Actinomycetota</taxon>
        <taxon>Actinomycetes</taxon>
        <taxon>Mycobacteriales</taxon>
        <taxon>Mycobacteriaceae</taxon>
        <taxon>Mycolicibacter</taxon>
    </lineage>
</organism>
<feature type="binding site" evidence="6">
    <location>
        <position position="107"/>
    </location>
    <ligand>
        <name>Mg(2+)</name>
        <dbReference type="ChEBI" id="CHEBI:18420"/>
    </ligand>
</feature>
<comment type="caution">
    <text evidence="8">The sequence shown here is derived from an EMBL/GenBank/DDBJ whole genome shotgun (WGS) entry which is preliminary data.</text>
</comment>
<reference evidence="9" key="1">
    <citation type="submission" date="2016-06" db="EMBL/GenBank/DDBJ databases">
        <authorList>
            <person name="Sutton G."/>
            <person name="Brinkac L."/>
            <person name="Sanka R."/>
            <person name="Adams M."/>
            <person name="Lau E."/>
            <person name="Mehaffy C."/>
            <person name="Tameris M."/>
            <person name="Hatherill M."/>
            <person name="Hanekom W."/>
            <person name="Mahomed H."/>
            <person name="Mcshane H."/>
        </authorList>
    </citation>
    <scope>NUCLEOTIDE SEQUENCE [LARGE SCALE GENOMIC DNA]</scope>
    <source>
        <strain evidence="9">852014-51077_SCH5608930-a</strain>
    </source>
</reference>
<comment type="similarity">
    <text evidence="6">Belongs to the PINc/VapC protein family.</text>
</comment>
<accession>A0A1A2ENR6</accession>
<gene>
    <name evidence="6" type="primary">vapC</name>
    <name evidence="8" type="ORF">A5771_10105</name>
</gene>
<dbReference type="EMBL" id="LZIN01000058">
    <property type="protein sequence ID" value="OBG05579.1"/>
    <property type="molecule type" value="Genomic_DNA"/>
</dbReference>
<protein>
    <recommendedName>
        <fullName evidence="6">Ribonuclease VapC</fullName>
        <shortName evidence="6">RNase VapC</shortName>
        <ecNumber evidence="6">3.1.-.-</ecNumber>
    </recommendedName>
    <alternativeName>
        <fullName evidence="6">Toxin VapC</fullName>
    </alternativeName>
</protein>
<evidence type="ECO:0000256" key="5">
    <source>
        <dbReference type="ARBA" id="ARBA00022842"/>
    </source>
</evidence>
<evidence type="ECO:0000313" key="9">
    <source>
        <dbReference type="Proteomes" id="UP000093985"/>
    </source>
</evidence>
<dbReference type="InterPro" id="IPR002716">
    <property type="entry name" value="PIN_dom"/>
</dbReference>
<keyword evidence="1 6" id="KW-1277">Toxin-antitoxin system</keyword>
<dbReference type="Gene3D" id="3.40.50.1010">
    <property type="entry name" value="5'-nuclease"/>
    <property type="match status" value="1"/>
</dbReference>
<feature type="domain" description="PIN" evidence="7">
    <location>
        <begin position="1"/>
        <end position="132"/>
    </location>
</feature>
<sequence>MIVDANLLLYAVDEDSRHNQAAAAWLAATLRGPNRIGLPWQTIGAFLRIVTHPRVTDNPLSASESWSYIADWLAVPVVWIPPATESTAQVYARICAQVDVTGNLVPDAQLAALAMEHGVELASADTDFQRFPGLRWINPLGPR</sequence>
<dbReference type="Pfam" id="PF01850">
    <property type="entry name" value="PIN"/>
    <property type="match status" value="1"/>
</dbReference>
<comment type="cofactor">
    <cofactor evidence="6">
        <name>Mg(2+)</name>
        <dbReference type="ChEBI" id="CHEBI:18420"/>
    </cofactor>
</comment>
<dbReference type="SUPFAM" id="SSF88723">
    <property type="entry name" value="PIN domain-like"/>
    <property type="match status" value="1"/>
</dbReference>
<name>A0A1A2ENR6_MYCSD</name>
<dbReference type="HAMAP" id="MF_00265">
    <property type="entry name" value="VapC_Nob1"/>
    <property type="match status" value="1"/>
</dbReference>
<dbReference type="OrthoDB" id="556169at2"/>
<dbReference type="AlphaFoldDB" id="A0A1A2ENR6"/>